<feature type="region of interest" description="Disordered" evidence="1">
    <location>
        <begin position="77"/>
        <end position="104"/>
    </location>
</feature>
<protein>
    <submittedName>
        <fullName evidence="2">Uncharacterized protein</fullName>
    </submittedName>
</protein>
<reference evidence="2 3" key="1">
    <citation type="journal article" date="2009" name="Nature">
        <title>Evolution of pathogenicity and sexual reproduction in eight Candida genomes.</title>
        <authorList>
            <person name="Butler G."/>
            <person name="Rasmussen M.D."/>
            <person name="Lin M.F."/>
            <person name="Santos M.A."/>
            <person name="Sakthikumar S."/>
            <person name="Munro C.A."/>
            <person name="Rheinbay E."/>
            <person name="Grabherr M."/>
            <person name="Forche A."/>
            <person name="Reedy J.L."/>
            <person name="Agrafioti I."/>
            <person name="Arnaud M.B."/>
            <person name="Bates S."/>
            <person name="Brown A.J."/>
            <person name="Brunke S."/>
            <person name="Costanzo M.C."/>
            <person name="Fitzpatrick D.A."/>
            <person name="de Groot P.W."/>
            <person name="Harris D."/>
            <person name="Hoyer L.L."/>
            <person name="Hube B."/>
            <person name="Klis F.M."/>
            <person name="Kodira C."/>
            <person name="Lennard N."/>
            <person name="Logue M.E."/>
            <person name="Martin R."/>
            <person name="Neiman A.M."/>
            <person name="Nikolaou E."/>
            <person name="Quail M.A."/>
            <person name="Quinn J."/>
            <person name="Santos M.C."/>
            <person name="Schmitzberger F.F."/>
            <person name="Sherlock G."/>
            <person name="Shah P."/>
            <person name="Silverstein K.A."/>
            <person name="Skrzypek M.S."/>
            <person name="Soll D."/>
            <person name="Staggs R."/>
            <person name="Stansfield I."/>
            <person name="Stumpf M.P."/>
            <person name="Sudbery P.E."/>
            <person name="Srikantha T."/>
            <person name="Zeng Q."/>
            <person name="Berman J."/>
            <person name="Berriman M."/>
            <person name="Heitman J."/>
            <person name="Gow N.A."/>
            <person name="Lorenz M.C."/>
            <person name="Birren B.W."/>
            <person name="Kellis M."/>
            <person name="Cuomo C.A."/>
        </authorList>
    </citation>
    <scope>NUCLEOTIDE SEQUENCE [LARGE SCALE GENOMIC DNA]</scope>
    <source>
        <strain evidence="2 3">ATCC 42720</strain>
    </source>
</reference>
<dbReference type="Proteomes" id="UP000007703">
    <property type="component" value="Unassembled WGS sequence"/>
</dbReference>
<accession>C4Y2T7</accession>
<gene>
    <name evidence="2" type="ORF">CLUG_02850</name>
</gene>
<dbReference type="InParanoid" id="C4Y2T7"/>
<proteinExistence type="predicted"/>
<evidence type="ECO:0000313" key="3">
    <source>
        <dbReference type="Proteomes" id="UP000007703"/>
    </source>
</evidence>
<dbReference type="PROSITE" id="PS51257">
    <property type="entry name" value="PROKAR_LIPOPROTEIN"/>
    <property type="match status" value="1"/>
</dbReference>
<feature type="compositionally biased region" description="Low complexity" evidence="1">
    <location>
        <begin position="86"/>
        <end position="104"/>
    </location>
</feature>
<feature type="compositionally biased region" description="Low complexity" evidence="1">
    <location>
        <begin position="13"/>
        <end position="23"/>
    </location>
</feature>
<feature type="region of interest" description="Disordered" evidence="1">
    <location>
        <begin position="1"/>
        <end position="28"/>
    </location>
</feature>
<evidence type="ECO:0000313" key="2">
    <source>
        <dbReference type="EMBL" id="EEQ38725.1"/>
    </source>
</evidence>
<dbReference type="EMBL" id="CH408078">
    <property type="protein sequence ID" value="EEQ38725.1"/>
    <property type="molecule type" value="Genomic_DNA"/>
</dbReference>
<sequence>MSSGALRRLGLPSGSCGSSSSSCDTCSYAESDDGGIDTDAYSDSAVSTCVSLSSGLSSLSSLSFSLDSASWASATLAPAEPEDADTSSASEASEVGSRTNSSTAVNSSASTKLLKLPCSSRTVLSSGWVTQSEPFKTYLKTILSRAGSLTTASKLPEEEGVKTPSFCAQSSKLPVATTDSIPGEAGLTVSRDTQVICKRHTR</sequence>
<evidence type="ECO:0000256" key="1">
    <source>
        <dbReference type="SAM" id="MobiDB-lite"/>
    </source>
</evidence>
<dbReference type="VEuPathDB" id="FungiDB:CLUG_02850"/>
<dbReference type="KEGG" id="clu:CLUG_02850"/>
<dbReference type="HOGENOM" id="CLU_1354473_0_0_1"/>
<dbReference type="AlphaFoldDB" id="C4Y2T7"/>
<name>C4Y2T7_CLAL4</name>
<organism evidence="2 3">
    <name type="scientific">Clavispora lusitaniae (strain ATCC 42720)</name>
    <name type="common">Yeast</name>
    <name type="synonym">Candida lusitaniae</name>
    <dbReference type="NCBI Taxonomy" id="306902"/>
    <lineage>
        <taxon>Eukaryota</taxon>
        <taxon>Fungi</taxon>
        <taxon>Dikarya</taxon>
        <taxon>Ascomycota</taxon>
        <taxon>Saccharomycotina</taxon>
        <taxon>Pichiomycetes</taxon>
        <taxon>Metschnikowiaceae</taxon>
        <taxon>Clavispora</taxon>
    </lineage>
</organism>